<dbReference type="InterPro" id="IPR003615">
    <property type="entry name" value="HNH_nuc"/>
</dbReference>
<feature type="domain" description="HNH nuclease" evidence="2">
    <location>
        <begin position="453"/>
        <end position="505"/>
    </location>
</feature>
<dbReference type="InterPro" id="IPR003870">
    <property type="entry name" value="DUF222"/>
</dbReference>
<evidence type="ECO:0000259" key="2">
    <source>
        <dbReference type="SMART" id="SM00507"/>
    </source>
</evidence>
<keyword evidence="4" id="KW-1185">Reference proteome</keyword>
<accession>A0ABV8LN75</accession>
<protein>
    <submittedName>
        <fullName evidence="3">DUF222 domain-containing protein</fullName>
    </submittedName>
</protein>
<feature type="compositionally biased region" description="Low complexity" evidence="1">
    <location>
        <begin position="237"/>
        <end position="258"/>
    </location>
</feature>
<dbReference type="EMBL" id="JBHSAY010000009">
    <property type="protein sequence ID" value="MFC4132382.1"/>
    <property type="molecule type" value="Genomic_DNA"/>
</dbReference>
<dbReference type="Pfam" id="PF02720">
    <property type="entry name" value="DUF222"/>
    <property type="match status" value="2"/>
</dbReference>
<feature type="region of interest" description="Disordered" evidence="1">
    <location>
        <begin position="235"/>
        <end position="266"/>
    </location>
</feature>
<dbReference type="RefSeq" id="WP_253753341.1">
    <property type="nucleotide sequence ID" value="NZ_JAMZDZ010000001.1"/>
</dbReference>
<evidence type="ECO:0000256" key="1">
    <source>
        <dbReference type="SAM" id="MobiDB-lite"/>
    </source>
</evidence>
<dbReference type="Proteomes" id="UP001595816">
    <property type="component" value="Unassembled WGS sequence"/>
</dbReference>
<dbReference type="CDD" id="cd00085">
    <property type="entry name" value="HNHc"/>
    <property type="match status" value="1"/>
</dbReference>
<comment type="caution">
    <text evidence="3">The sequence shown here is derived from an EMBL/GenBank/DDBJ whole genome shotgun (WGS) entry which is preliminary data.</text>
</comment>
<name>A0ABV8LN75_9ACTN</name>
<gene>
    <name evidence="3" type="ORF">ACFOZ4_17380</name>
</gene>
<sequence>MTPWKVSDGCSNVDSVSGVLAQVEADVAELATSPLWTLSDTEITDEIRRVHAVIQQLSGRLLTLIGTADSREIPYNAGATGTANWLSYLLAMRHKDAVGWTKLAKLLPETPVVEEALVAGRVTVEQARVIAKTVDDLPSAVGAVGKAKAAEVLTKLAVNDRLRPETLENHRSQILELVAPEIAEERLRRDLERAERSAYDRRDFTLIPYGEGEYRVRGVLDAEMAAIVRTALDPLSAPRKPAPTATAAAGLAGGQEAADGSHASGGTGVDAADSFTMAGCAGAGCVGVDATGGFTMAGCTDAGCAGGCADASGAGGCADASGAGGCADASGAGAGRGADAADGGRVAARVLPGEPDLRSAGARRADALVEICQRIMNAGELPDNGGEKPHLTITLPWDALQAKVGAGLLDTGDLLTPETVRRLACDAMIIPAVLGGDGQVLDVGRARRLIDGPLRRALVLRDKGCAFPGCERPPQWCHGHHVRSWADGGDTCLANSVLLCAFHHREIHHGHWEVRMRPDGFPEFLPPAFVDPQRRPVRNTLHRRC</sequence>
<organism evidence="3 4">
    <name type="scientific">Hamadaea flava</name>
    <dbReference type="NCBI Taxonomy" id="1742688"/>
    <lineage>
        <taxon>Bacteria</taxon>
        <taxon>Bacillati</taxon>
        <taxon>Actinomycetota</taxon>
        <taxon>Actinomycetes</taxon>
        <taxon>Micromonosporales</taxon>
        <taxon>Micromonosporaceae</taxon>
        <taxon>Hamadaea</taxon>
    </lineage>
</organism>
<proteinExistence type="predicted"/>
<dbReference type="SMART" id="SM00507">
    <property type="entry name" value="HNHc"/>
    <property type="match status" value="1"/>
</dbReference>
<reference evidence="4" key="1">
    <citation type="journal article" date="2019" name="Int. J. Syst. Evol. Microbiol.">
        <title>The Global Catalogue of Microorganisms (GCM) 10K type strain sequencing project: providing services to taxonomists for standard genome sequencing and annotation.</title>
        <authorList>
            <consortium name="The Broad Institute Genomics Platform"/>
            <consortium name="The Broad Institute Genome Sequencing Center for Infectious Disease"/>
            <person name="Wu L."/>
            <person name="Ma J."/>
        </authorList>
    </citation>
    <scope>NUCLEOTIDE SEQUENCE [LARGE SCALE GENOMIC DNA]</scope>
    <source>
        <strain evidence="4">CGMCC 4.7289</strain>
    </source>
</reference>
<evidence type="ECO:0000313" key="4">
    <source>
        <dbReference type="Proteomes" id="UP001595816"/>
    </source>
</evidence>
<evidence type="ECO:0000313" key="3">
    <source>
        <dbReference type="EMBL" id="MFC4132382.1"/>
    </source>
</evidence>